<feature type="region of interest" description="Disordered" evidence="10">
    <location>
        <begin position="378"/>
        <end position="407"/>
    </location>
</feature>
<reference evidence="12" key="1">
    <citation type="submission" date="2020-06" db="EMBL/GenBank/DDBJ databases">
        <authorList>
            <person name="Li T."/>
            <person name="Hu X."/>
            <person name="Zhang T."/>
            <person name="Song X."/>
            <person name="Zhang H."/>
            <person name="Dai N."/>
            <person name="Sheng W."/>
            <person name="Hou X."/>
            <person name="Wei L."/>
        </authorList>
    </citation>
    <scope>NUCLEOTIDE SEQUENCE</scope>
    <source>
        <strain evidence="12">KEN8</strain>
        <tissue evidence="12">Leaf</tissue>
    </source>
</reference>
<evidence type="ECO:0000256" key="2">
    <source>
        <dbReference type="ARBA" id="ARBA00022527"/>
    </source>
</evidence>
<dbReference type="GO" id="GO:0004674">
    <property type="term" value="F:protein serine/threonine kinase activity"/>
    <property type="evidence" value="ECO:0007669"/>
    <property type="project" value="UniProtKB-KW"/>
</dbReference>
<comment type="catalytic activity">
    <reaction evidence="8">
        <text>L-seryl-[protein] + ATP = O-phospho-L-seryl-[protein] + ADP + H(+)</text>
        <dbReference type="Rhea" id="RHEA:17989"/>
        <dbReference type="Rhea" id="RHEA-COMP:9863"/>
        <dbReference type="Rhea" id="RHEA-COMP:11604"/>
        <dbReference type="ChEBI" id="CHEBI:15378"/>
        <dbReference type="ChEBI" id="CHEBI:29999"/>
        <dbReference type="ChEBI" id="CHEBI:30616"/>
        <dbReference type="ChEBI" id="CHEBI:83421"/>
        <dbReference type="ChEBI" id="CHEBI:456216"/>
        <dbReference type="EC" id="2.7.11.1"/>
    </reaction>
</comment>
<evidence type="ECO:0000256" key="3">
    <source>
        <dbReference type="ARBA" id="ARBA00022679"/>
    </source>
</evidence>
<dbReference type="InterPro" id="IPR000719">
    <property type="entry name" value="Prot_kinase_dom"/>
</dbReference>
<evidence type="ECO:0000256" key="10">
    <source>
        <dbReference type="SAM" id="MobiDB-lite"/>
    </source>
</evidence>
<dbReference type="InterPro" id="IPR024678">
    <property type="entry name" value="Kinase_OSR1/WNK_CCT"/>
</dbReference>
<accession>A0AAW2JCR8</accession>
<feature type="coiled-coil region" evidence="9">
    <location>
        <begin position="507"/>
        <end position="538"/>
    </location>
</feature>
<dbReference type="GO" id="GO:0005524">
    <property type="term" value="F:ATP binding"/>
    <property type="evidence" value="ECO:0007669"/>
    <property type="project" value="UniProtKB-KW"/>
</dbReference>
<sequence length="579" mass="64416">MPQDSVSEHDPDESDTEPDFVEADPSGRYGRYKEVLGKGAFKKVYRAFDEWEGIEVAWNQVKVADLLRNSVDLERLYSEVHLLKTLKHKNIIKFYNSWVDTKNEHVNFITEIFTSGTLRHHQYHKMKGQVGLCGCVGEVKIGDLGLAAILQQARAAHSVIGTPEFMAPELYEEEYNELVDIYAFGMCLLELVTLEYPYVECANAAQIYKKVTAGIKPASLGKVKDPEVRTFIEKCIANVSERVSAKELLMDPFLRSDDDSRSRGHSLQPQHSNADDNGDQFDNGETSGDTMLEGMRDFTVQGQRKDQNTIFLKLRIADSSGHIRNIHFPFDIEADTSNAVASEMVEELDLTDHDVSVIAAMIDSEIRYHIPDWAPRELSSNNSSNGDVIPESGGSGGHFDSPMTNDSAQTGHLVLERLPSGRKYWSDSPKAGGESSPLKPGPSNLMPTDSVASGDGWSEENSQSPSSHKDVDIHSDASTHTPCSRTRLLEEIIMPSGTDSGDIKVIVEKLEHVLDEQLKELDELKQKHELAVSDLLKELPQEIRGTVLSLCNKKISGHKLPDDRGHLENRTMEEGTSLV</sequence>
<dbReference type="Gene3D" id="3.10.20.90">
    <property type="entry name" value="Phosphatidylinositol 3-kinase Catalytic Subunit, Chain A, domain 1"/>
    <property type="match status" value="1"/>
</dbReference>
<dbReference type="Gene3D" id="3.30.200.20">
    <property type="entry name" value="Phosphorylase Kinase, domain 1"/>
    <property type="match status" value="1"/>
</dbReference>
<keyword evidence="4" id="KW-0547">Nucleotide-binding</keyword>
<feature type="region of interest" description="Disordered" evidence="10">
    <location>
        <begin position="423"/>
        <end position="482"/>
    </location>
</feature>
<protein>
    <recommendedName>
        <fullName evidence="1">non-specific serine/threonine protein kinase</fullName>
        <ecNumber evidence="1">2.7.11.1</ecNumber>
    </recommendedName>
</protein>
<dbReference type="Pfam" id="PF00069">
    <property type="entry name" value="Pkinase"/>
    <property type="match status" value="2"/>
</dbReference>
<dbReference type="InterPro" id="IPR011009">
    <property type="entry name" value="Kinase-like_dom_sf"/>
</dbReference>
<feature type="region of interest" description="Disordered" evidence="10">
    <location>
        <begin position="257"/>
        <end position="291"/>
    </location>
</feature>
<feature type="compositionally biased region" description="Basic and acidic residues" evidence="10">
    <location>
        <begin position="467"/>
        <end position="477"/>
    </location>
</feature>
<name>A0AAW2JCR8_9LAMI</name>
<keyword evidence="6" id="KW-0067">ATP-binding</keyword>
<dbReference type="Pfam" id="PF12202">
    <property type="entry name" value="OSR1_C"/>
    <property type="match status" value="1"/>
</dbReference>
<dbReference type="EMBL" id="JACGWM010001524">
    <property type="protein sequence ID" value="KAL0292152.1"/>
    <property type="molecule type" value="Genomic_DNA"/>
</dbReference>
<dbReference type="Gene3D" id="1.10.510.10">
    <property type="entry name" value="Transferase(Phosphotransferase) domain 1"/>
    <property type="match status" value="1"/>
</dbReference>
<dbReference type="PANTHER" id="PTHR13902">
    <property type="entry name" value="SERINE/THREONINE-PROTEIN KINASE WNK WITH NO LYSINE -RELATED"/>
    <property type="match status" value="1"/>
</dbReference>
<comment type="caution">
    <text evidence="12">The sequence shown here is derived from an EMBL/GenBank/DDBJ whole genome shotgun (WGS) entry which is preliminary data.</text>
</comment>
<evidence type="ECO:0000256" key="6">
    <source>
        <dbReference type="ARBA" id="ARBA00022840"/>
    </source>
</evidence>
<evidence type="ECO:0000256" key="8">
    <source>
        <dbReference type="ARBA" id="ARBA00048679"/>
    </source>
</evidence>
<dbReference type="EC" id="2.7.11.1" evidence="1"/>
<dbReference type="PROSITE" id="PS50011">
    <property type="entry name" value="PROTEIN_KINASE_DOM"/>
    <property type="match status" value="1"/>
</dbReference>
<evidence type="ECO:0000256" key="5">
    <source>
        <dbReference type="ARBA" id="ARBA00022777"/>
    </source>
</evidence>
<organism evidence="12">
    <name type="scientific">Sesamum calycinum</name>
    <dbReference type="NCBI Taxonomy" id="2727403"/>
    <lineage>
        <taxon>Eukaryota</taxon>
        <taxon>Viridiplantae</taxon>
        <taxon>Streptophyta</taxon>
        <taxon>Embryophyta</taxon>
        <taxon>Tracheophyta</taxon>
        <taxon>Spermatophyta</taxon>
        <taxon>Magnoliopsida</taxon>
        <taxon>eudicotyledons</taxon>
        <taxon>Gunneridae</taxon>
        <taxon>Pentapetalae</taxon>
        <taxon>asterids</taxon>
        <taxon>lamiids</taxon>
        <taxon>Lamiales</taxon>
        <taxon>Pedaliaceae</taxon>
        <taxon>Sesamum</taxon>
    </lineage>
</organism>
<reference evidence="12" key="2">
    <citation type="journal article" date="2024" name="Plant">
        <title>Genomic evolution and insights into agronomic trait innovations of Sesamum species.</title>
        <authorList>
            <person name="Miao H."/>
            <person name="Wang L."/>
            <person name="Qu L."/>
            <person name="Liu H."/>
            <person name="Sun Y."/>
            <person name="Le M."/>
            <person name="Wang Q."/>
            <person name="Wei S."/>
            <person name="Zheng Y."/>
            <person name="Lin W."/>
            <person name="Duan Y."/>
            <person name="Cao H."/>
            <person name="Xiong S."/>
            <person name="Wang X."/>
            <person name="Wei L."/>
            <person name="Li C."/>
            <person name="Ma Q."/>
            <person name="Ju M."/>
            <person name="Zhao R."/>
            <person name="Li G."/>
            <person name="Mu C."/>
            <person name="Tian Q."/>
            <person name="Mei H."/>
            <person name="Zhang T."/>
            <person name="Gao T."/>
            <person name="Zhang H."/>
        </authorList>
    </citation>
    <scope>NUCLEOTIDE SEQUENCE</scope>
    <source>
        <strain evidence="12">KEN8</strain>
    </source>
</reference>
<dbReference type="InterPro" id="IPR050588">
    <property type="entry name" value="WNK_Ser-Thr_kinase"/>
</dbReference>
<keyword evidence="5 12" id="KW-0418">Kinase</keyword>
<evidence type="ECO:0000256" key="7">
    <source>
        <dbReference type="ARBA" id="ARBA00047899"/>
    </source>
</evidence>
<gene>
    <name evidence="12" type="ORF">Scaly_2602800</name>
</gene>
<feature type="region of interest" description="Disordered" evidence="10">
    <location>
        <begin position="1"/>
        <end position="25"/>
    </location>
</feature>
<evidence type="ECO:0000256" key="1">
    <source>
        <dbReference type="ARBA" id="ARBA00012513"/>
    </source>
</evidence>
<evidence type="ECO:0000313" key="12">
    <source>
        <dbReference type="EMBL" id="KAL0292152.1"/>
    </source>
</evidence>
<dbReference type="FunFam" id="3.30.200.20:FF:000075">
    <property type="entry name" value="Probable serine/threonine-protein kinase WNK1"/>
    <property type="match status" value="1"/>
</dbReference>
<feature type="domain" description="Protein kinase" evidence="11">
    <location>
        <begin position="30"/>
        <end position="254"/>
    </location>
</feature>
<evidence type="ECO:0000256" key="9">
    <source>
        <dbReference type="SAM" id="Coils"/>
    </source>
</evidence>
<proteinExistence type="predicted"/>
<feature type="compositionally biased region" description="Acidic residues" evidence="10">
    <location>
        <begin position="10"/>
        <end position="22"/>
    </location>
</feature>
<dbReference type="SUPFAM" id="SSF56112">
    <property type="entry name" value="Protein kinase-like (PK-like)"/>
    <property type="match status" value="1"/>
</dbReference>
<keyword evidence="3" id="KW-0808">Transferase</keyword>
<comment type="catalytic activity">
    <reaction evidence="7">
        <text>L-threonyl-[protein] + ATP = O-phospho-L-threonyl-[protein] + ADP + H(+)</text>
        <dbReference type="Rhea" id="RHEA:46608"/>
        <dbReference type="Rhea" id="RHEA-COMP:11060"/>
        <dbReference type="Rhea" id="RHEA-COMP:11605"/>
        <dbReference type="ChEBI" id="CHEBI:15378"/>
        <dbReference type="ChEBI" id="CHEBI:30013"/>
        <dbReference type="ChEBI" id="CHEBI:30616"/>
        <dbReference type="ChEBI" id="CHEBI:61977"/>
        <dbReference type="ChEBI" id="CHEBI:456216"/>
        <dbReference type="EC" id="2.7.11.1"/>
    </reaction>
</comment>
<dbReference type="AlphaFoldDB" id="A0AAW2JCR8"/>
<keyword evidence="2" id="KW-0723">Serine/threonine-protein kinase</keyword>
<evidence type="ECO:0000259" key="11">
    <source>
        <dbReference type="PROSITE" id="PS50011"/>
    </source>
</evidence>
<evidence type="ECO:0000256" key="4">
    <source>
        <dbReference type="ARBA" id="ARBA00022741"/>
    </source>
</evidence>
<keyword evidence="9" id="KW-0175">Coiled coil</keyword>